<feature type="region of interest" description="Disordered" evidence="2">
    <location>
        <begin position="44"/>
        <end position="159"/>
    </location>
</feature>
<feature type="compositionally biased region" description="Basic and acidic residues" evidence="2">
    <location>
        <begin position="986"/>
        <end position="995"/>
    </location>
</feature>
<dbReference type="PANTHER" id="PTHR12048:SF0">
    <property type="entry name" value="CCAAT_ENHANCER-BINDING PROTEIN ZETA"/>
    <property type="match status" value="1"/>
</dbReference>
<accession>A0A8T0JAZ6</accession>
<feature type="compositionally biased region" description="Polar residues" evidence="2">
    <location>
        <begin position="770"/>
        <end position="779"/>
    </location>
</feature>
<feature type="compositionally biased region" description="Acidic residues" evidence="2">
    <location>
        <begin position="730"/>
        <end position="744"/>
    </location>
</feature>
<protein>
    <recommendedName>
        <fullName evidence="3">CCAAT-binding factor domain-containing protein</fullName>
    </recommendedName>
</protein>
<dbReference type="AlphaFoldDB" id="A0A8T0JAZ6"/>
<keyword evidence="5" id="KW-1185">Reference proteome</keyword>
<comment type="caution">
    <text evidence="4">The sequence shown here is derived from an EMBL/GenBank/DDBJ whole genome shotgun (WGS) entry which is preliminary data.</text>
</comment>
<dbReference type="Proteomes" id="UP000822688">
    <property type="component" value="Chromosome 1"/>
</dbReference>
<feature type="compositionally biased region" description="Acidic residues" evidence="2">
    <location>
        <begin position="1048"/>
        <end position="1061"/>
    </location>
</feature>
<dbReference type="InterPro" id="IPR040155">
    <property type="entry name" value="CEBPZ/Mak21-like"/>
</dbReference>
<feature type="compositionally biased region" description="Acidic residues" evidence="2">
    <location>
        <begin position="969"/>
        <end position="985"/>
    </location>
</feature>
<evidence type="ECO:0000313" key="4">
    <source>
        <dbReference type="EMBL" id="KAG0593074.1"/>
    </source>
</evidence>
<feature type="domain" description="CCAAT-binding factor" evidence="3">
    <location>
        <begin position="566"/>
        <end position="830"/>
    </location>
</feature>
<feature type="region of interest" description="Disordered" evidence="2">
    <location>
        <begin position="481"/>
        <end position="513"/>
    </location>
</feature>
<dbReference type="GO" id="GO:0005634">
    <property type="term" value="C:nucleus"/>
    <property type="evidence" value="ECO:0007669"/>
    <property type="project" value="TreeGrafter"/>
</dbReference>
<dbReference type="PANTHER" id="PTHR12048">
    <property type="entry name" value="CCAAT-BINDING FACTOR-RELATED"/>
    <property type="match status" value="1"/>
</dbReference>
<feature type="region of interest" description="Disordered" evidence="2">
    <location>
        <begin position="681"/>
        <end position="789"/>
    </location>
</feature>
<proteinExistence type="inferred from homology"/>
<feature type="compositionally biased region" description="Basic and acidic residues" evidence="2">
    <location>
        <begin position="139"/>
        <end position="155"/>
    </location>
</feature>
<name>A0A8T0JAZ6_CERPU</name>
<gene>
    <name evidence="4" type="ORF">KC19_1G303800</name>
</gene>
<feature type="compositionally biased region" description="Acidic residues" evidence="2">
    <location>
        <begin position="946"/>
        <end position="955"/>
    </location>
</feature>
<feature type="region of interest" description="Disordered" evidence="2">
    <location>
        <begin position="1"/>
        <end position="20"/>
    </location>
</feature>
<dbReference type="InterPro" id="IPR016024">
    <property type="entry name" value="ARM-type_fold"/>
</dbReference>
<dbReference type="InterPro" id="IPR005612">
    <property type="entry name" value="CCAAT-binding_factor"/>
</dbReference>
<dbReference type="Pfam" id="PF03914">
    <property type="entry name" value="CBF"/>
    <property type="match status" value="1"/>
</dbReference>
<reference evidence="4" key="1">
    <citation type="submission" date="2020-06" db="EMBL/GenBank/DDBJ databases">
        <title>WGS assembly of Ceratodon purpureus strain R40.</title>
        <authorList>
            <person name="Carey S.B."/>
            <person name="Jenkins J."/>
            <person name="Shu S."/>
            <person name="Lovell J.T."/>
            <person name="Sreedasyam A."/>
            <person name="Maumus F."/>
            <person name="Tiley G.P."/>
            <person name="Fernandez-Pozo N."/>
            <person name="Barry K."/>
            <person name="Chen C."/>
            <person name="Wang M."/>
            <person name="Lipzen A."/>
            <person name="Daum C."/>
            <person name="Saski C.A."/>
            <person name="Payton A.C."/>
            <person name="Mcbreen J.C."/>
            <person name="Conrad R.E."/>
            <person name="Kollar L.M."/>
            <person name="Olsson S."/>
            <person name="Huttunen S."/>
            <person name="Landis J.B."/>
            <person name="Wickett N.J."/>
            <person name="Johnson M.G."/>
            <person name="Rensing S.A."/>
            <person name="Grimwood J."/>
            <person name="Schmutz J."/>
            <person name="Mcdaniel S.F."/>
        </authorList>
    </citation>
    <scope>NUCLEOTIDE SEQUENCE</scope>
    <source>
        <strain evidence="4">R40</strain>
    </source>
</reference>
<evidence type="ECO:0000259" key="3">
    <source>
        <dbReference type="Pfam" id="PF03914"/>
    </source>
</evidence>
<dbReference type="EMBL" id="CM026421">
    <property type="protein sequence ID" value="KAG0593074.1"/>
    <property type="molecule type" value="Genomic_DNA"/>
</dbReference>
<dbReference type="SUPFAM" id="SSF48371">
    <property type="entry name" value="ARM repeat"/>
    <property type="match status" value="1"/>
</dbReference>
<feature type="compositionally biased region" description="Basic residues" evidence="2">
    <location>
        <begin position="1143"/>
        <end position="1157"/>
    </location>
</feature>
<comment type="similarity">
    <text evidence="1">Belongs to the CBF/MAK21 family.</text>
</comment>
<feature type="compositionally biased region" description="Basic residues" evidence="2">
    <location>
        <begin position="488"/>
        <end position="505"/>
    </location>
</feature>
<evidence type="ECO:0000256" key="1">
    <source>
        <dbReference type="ARBA" id="ARBA00007797"/>
    </source>
</evidence>
<organism evidence="4 5">
    <name type="scientific">Ceratodon purpureus</name>
    <name type="common">Fire moss</name>
    <name type="synonym">Dicranum purpureum</name>
    <dbReference type="NCBI Taxonomy" id="3225"/>
    <lineage>
        <taxon>Eukaryota</taxon>
        <taxon>Viridiplantae</taxon>
        <taxon>Streptophyta</taxon>
        <taxon>Embryophyta</taxon>
        <taxon>Bryophyta</taxon>
        <taxon>Bryophytina</taxon>
        <taxon>Bryopsida</taxon>
        <taxon>Dicranidae</taxon>
        <taxon>Pseudoditrichales</taxon>
        <taxon>Ditrichaceae</taxon>
        <taxon>Ceratodon</taxon>
    </lineage>
</organism>
<evidence type="ECO:0000313" key="5">
    <source>
        <dbReference type="Proteomes" id="UP000822688"/>
    </source>
</evidence>
<feature type="compositionally biased region" description="Basic and acidic residues" evidence="2">
    <location>
        <begin position="51"/>
        <end position="98"/>
    </location>
</feature>
<feature type="compositionally biased region" description="Basic residues" evidence="2">
    <location>
        <begin position="749"/>
        <end position="758"/>
    </location>
</feature>
<evidence type="ECO:0000256" key="2">
    <source>
        <dbReference type="SAM" id="MobiDB-lite"/>
    </source>
</evidence>
<feature type="region of interest" description="Disordered" evidence="2">
    <location>
        <begin position="921"/>
        <end position="1157"/>
    </location>
</feature>
<feature type="compositionally biased region" description="Acidic residues" evidence="2">
    <location>
        <begin position="996"/>
        <end position="1013"/>
    </location>
</feature>
<sequence>MAEVEAPQSKAKGKKVKESTDLEGIQADVASFAAQLGLASGGGFGAGFDDSDFRKTGKLGEKKGKKGKGGEKVDGSVKKAEKSPKKVEKSPKKVEKSPKKGVNLEVKGKGKGNAGGEDVGLSFGDSKKGKKRSLQSDGGNERSAKKERITGKEGESGNDVPVVSKKIVALDRSLAKSFQSAALWYEGVAAAAANPKAKAEKGVATGVGEEFFAGKRKEAEQLMEKAVADYEKSRSKDSDTRWLMTARRSGTSSDKVAAMTVMLQDNPMLNLRTLDALIGMVTSKGGKRHAAIGIEALRELFLRSLLPDRKLKYLNQQPLSSLADSKEGSALLLYWYFEDCLKRRYERFVVALEEATKDKLPFLKEKSLKTVFDLLKTKPEQERRLLSTLVNKLGDPERKVASNASYLLSCLLTAHPVMKTVVVEEVESFLFRPHVGNRARYYAAVFLNQILLVNRGDGPKVAKQLINLYFALFKTVTLGDTKEDPNQKGKKKGSKHDKRKRKPGAKGKQDSDVPVAGEIDTRLLSALLTGVNRAFPYVATDDVNSVIEEHTPVLFRLVHSDNFNVAVQALMLLHQLLLKNQAVSERFYRALYSVLLSPSLTTSNKAEMFLNLLFKALKEDIDLRRMAAFAKRLTQVALHQPPNFACGCLLVLSEVLKARPSLWDGILQPESKDDEIEHFVDVPDEDSSDKAIDVTAEPNSETNDSPEDISGSDSDAEIGDDDMVHGSIPDLEDDGRDTSSDEEGDTRKTVRKGSKVARLKTSIAGKEVSQPLTDPSVQNPAEDPGEKTWPVEGYYDPKHRDPSYCNADKACWWELTALASHMHPSVASMARTLLSGANVVYSGDPLRDLVLGAFLDRFAEKKPKARKQKEDGSMPMAGTDKTVVKRLVGEELLALDENEVAPDDLVFHKFYQMKVSKRKVKKAKHRKDDEDDDITGLDDVDGRDGDDSDDDEVDALLERDEGQEMGVVGEDEPDDEEGDESEGEFDYDKMEHTFDMEDDEEDEELELDEDDSDASPKKKSRKGSMIEAADDDDSDDSYGSVDAFDLGEYPESEPEDDDSDGSIEVGDLPSDEEPEPSKKKTPATSDKAVKKSKPTREEKPKKKKKQADAVEVPLGKKGKSKSPFASFQEYEDIIDRDEAPVGKVRKGKGKRAKSSKD</sequence>
<feature type="compositionally biased region" description="Acidic residues" evidence="2">
    <location>
        <begin position="929"/>
        <end position="939"/>
    </location>
</feature>